<evidence type="ECO:0000313" key="4">
    <source>
        <dbReference type="EMBL" id="MBE9396111.1"/>
    </source>
</evidence>
<dbReference type="AlphaFoldDB" id="A0A8J7FAJ2"/>
<organism evidence="4 5">
    <name type="scientific">Pontibacterium sinense</name>
    <dbReference type="NCBI Taxonomy" id="2781979"/>
    <lineage>
        <taxon>Bacteria</taxon>
        <taxon>Pseudomonadati</taxon>
        <taxon>Pseudomonadota</taxon>
        <taxon>Gammaproteobacteria</taxon>
        <taxon>Oceanospirillales</taxon>
        <taxon>Oceanospirillaceae</taxon>
        <taxon>Pontibacterium</taxon>
    </lineage>
</organism>
<dbReference type="InterPro" id="IPR001789">
    <property type="entry name" value="Sig_transdc_resp-reg_receiver"/>
</dbReference>
<dbReference type="SMART" id="SM00448">
    <property type="entry name" value="REC"/>
    <property type="match status" value="1"/>
</dbReference>
<accession>A0A8J7FAJ2</accession>
<dbReference type="Gene3D" id="3.30.565.10">
    <property type="entry name" value="Histidine kinase-like ATPase, C-terminal domain"/>
    <property type="match status" value="1"/>
</dbReference>
<dbReference type="Gene3D" id="3.40.50.2300">
    <property type="match status" value="1"/>
</dbReference>
<dbReference type="Pfam" id="PF00072">
    <property type="entry name" value="Response_reg"/>
    <property type="match status" value="1"/>
</dbReference>
<name>A0A8J7FAJ2_9GAMM</name>
<dbReference type="SUPFAM" id="SSF81606">
    <property type="entry name" value="PP2C-like"/>
    <property type="match status" value="1"/>
</dbReference>
<protein>
    <submittedName>
        <fullName evidence="4">SpoIIE family protein phosphatase</fullName>
    </submittedName>
</protein>
<dbReference type="GO" id="GO:0000160">
    <property type="term" value="P:phosphorelay signal transduction system"/>
    <property type="evidence" value="ECO:0007669"/>
    <property type="project" value="InterPro"/>
</dbReference>
<dbReference type="PANTHER" id="PTHR44591:SF3">
    <property type="entry name" value="RESPONSE REGULATORY DOMAIN-CONTAINING PROTEIN"/>
    <property type="match status" value="1"/>
</dbReference>
<dbReference type="InterPro" id="IPR001932">
    <property type="entry name" value="PPM-type_phosphatase-like_dom"/>
</dbReference>
<gene>
    <name evidence="4" type="ORF">IOQ59_02425</name>
</gene>
<dbReference type="Gene3D" id="3.60.40.10">
    <property type="entry name" value="PPM-type phosphatase domain"/>
    <property type="match status" value="1"/>
</dbReference>
<comment type="caution">
    <text evidence="4">The sequence shown here is derived from an EMBL/GenBank/DDBJ whole genome shotgun (WGS) entry which is preliminary data.</text>
</comment>
<dbReference type="EMBL" id="JADEYS010000002">
    <property type="protein sequence ID" value="MBE9396111.1"/>
    <property type="molecule type" value="Genomic_DNA"/>
</dbReference>
<feature type="domain" description="Response regulatory" evidence="3">
    <location>
        <begin position="144"/>
        <end position="259"/>
    </location>
</feature>
<dbReference type="InterPro" id="IPR003594">
    <property type="entry name" value="HATPase_dom"/>
</dbReference>
<sequence>MKTLLAEWHGKPQFEDARRIREALVDVLSKHGVEQVNDFLLAASELIVNLTRYPNPKPNQLCLRFSRDEYFWWLELLDDGPSFSNFSQQINHPDLLEAAESGMGLKLLASHFDDISYVPACYREDGMNVMLLRQPIGKGPQLKRVLIVDDDPVWRAVLSGYLEGHYQVIVADSATQAFQLILQDKPDLVICDLKMPEHDGSVLFDWISHIPQVATTAFIYLSGCDDATLIENAVSRPIDDFLHKPVNKAELLQTLARVLLRRQHLTDQIQREVDQKITLGLHPSLPDSIGPFSCALRTIAPESGGGDLVLLRNSLLIFADLMGHGVQAKGFVFALAGYLRGLCAATARQQPDVAELLAQVALGFDDDPVLQETLATITALELGAGGTVRIANAGQPQPVLIRDGEITRIPVDGPLPGLLVDSYQAMELELLPGDRLVLFSDGYLDAAECMPDMMIKQLQYSATLPLGAAADFLMQETLNRSMPQDDLTLILLEKAEH</sequence>
<evidence type="ECO:0000256" key="1">
    <source>
        <dbReference type="ARBA" id="ARBA00022553"/>
    </source>
</evidence>
<dbReference type="CDD" id="cd00156">
    <property type="entry name" value="REC"/>
    <property type="match status" value="1"/>
</dbReference>
<dbReference type="Pfam" id="PF13581">
    <property type="entry name" value="HATPase_c_2"/>
    <property type="match status" value="1"/>
</dbReference>
<evidence type="ECO:0000259" key="3">
    <source>
        <dbReference type="PROSITE" id="PS50110"/>
    </source>
</evidence>
<dbReference type="InterPro" id="IPR036890">
    <property type="entry name" value="HATPase_C_sf"/>
</dbReference>
<dbReference type="InterPro" id="IPR011006">
    <property type="entry name" value="CheY-like_superfamily"/>
</dbReference>
<proteinExistence type="predicted"/>
<dbReference type="PANTHER" id="PTHR44591">
    <property type="entry name" value="STRESS RESPONSE REGULATOR PROTEIN 1"/>
    <property type="match status" value="1"/>
</dbReference>
<dbReference type="InterPro" id="IPR036457">
    <property type="entry name" value="PPM-type-like_dom_sf"/>
</dbReference>
<dbReference type="PROSITE" id="PS50110">
    <property type="entry name" value="RESPONSE_REGULATORY"/>
    <property type="match status" value="1"/>
</dbReference>
<keyword evidence="5" id="KW-1185">Reference proteome</keyword>
<dbReference type="Pfam" id="PF07228">
    <property type="entry name" value="SpoIIE"/>
    <property type="match status" value="1"/>
</dbReference>
<dbReference type="Proteomes" id="UP000640333">
    <property type="component" value="Unassembled WGS sequence"/>
</dbReference>
<dbReference type="SUPFAM" id="SSF52172">
    <property type="entry name" value="CheY-like"/>
    <property type="match status" value="1"/>
</dbReference>
<dbReference type="SMART" id="SM00331">
    <property type="entry name" value="PP2C_SIG"/>
    <property type="match status" value="1"/>
</dbReference>
<dbReference type="RefSeq" id="WP_193951669.1">
    <property type="nucleotide sequence ID" value="NZ_JADEYS010000002.1"/>
</dbReference>
<keyword evidence="1 2" id="KW-0597">Phosphoprotein</keyword>
<evidence type="ECO:0000313" key="5">
    <source>
        <dbReference type="Proteomes" id="UP000640333"/>
    </source>
</evidence>
<dbReference type="InterPro" id="IPR050595">
    <property type="entry name" value="Bact_response_regulator"/>
</dbReference>
<reference evidence="4" key="1">
    <citation type="submission" date="2020-10" db="EMBL/GenBank/DDBJ databases">
        <title>Bacterium isolated from coastal waters sediment.</title>
        <authorList>
            <person name="Chen R.-J."/>
            <person name="Lu D.-C."/>
            <person name="Zhu K.-L."/>
            <person name="Du Z.-J."/>
        </authorList>
    </citation>
    <scope>NUCLEOTIDE SEQUENCE</scope>
    <source>
        <strain evidence="4">N1Y112</strain>
    </source>
</reference>
<feature type="modified residue" description="4-aspartylphosphate" evidence="2">
    <location>
        <position position="192"/>
    </location>
</feature>
<evidence type="ECO:0000256" key="2">
    <source>
        <dbReference type="PROSITE-ProRule" id="PRU00169"/>
    </source>
</evidence>